<evidence type="ECO:0000256" key="2">
    <source>
        <dbReference type="SAM" id="SignalP"/>
    </source>
</evidence>
<evidence type="ECO:0000256" key="1">
    <source>
        <dbReference type="SAM" id="MobiDB-lite"/>
    </source>
</evidence>
<comment type="caution">
    <text evidence="3">The sequence shown here is derived from an EMBL/GenBank/DDBJ whole genome shotgun (WGS) entry which is preliminary data.</text>
</comment>
<gene>
    <name evidence="3" type="ORF">D3218_16365</name>
</gene>
<feature type="chain" id="PRO_5017263529" description="Secreted protein" evidence="2">
    <location>
        <begin position="22"/>
        <end position="76"/>
    </location>
</feature>
<feature type="compositionally biased region" description="Acidic residues" evidence="1">
    <location>
        <begin position="44"/>
        <end position="62"/>
    </location>
</feature>
<name>A0A3A1WQ36_9HYPH</name>
<proteinExistence type="predicted"/>
<sequence>MRTIRLHLLGVLLALIGCATSMPQAPQLHRHHASAARNPVQVQMDDDDDDREDEAAILEEEAGPDRSASRERRRRA</sequence>
<feature type="signal peptide" evidence="2">
    <location>
        <begin position="1"/>
        <end position="21"/>
    </location>
</feature>
<organism evidence="3 4">
    <name type="scientific">Aureimonas flava</name>
    <dbReference type="NCBI Taxonomy" id="2320271"/>
    <lineage>
        <taxon>Bacteria</taxon>
        <taxon>Pseudomonadati</taxon>
        <taxon>Pseudomonadota</taxon>
        <taxon>Alphaproteobacteria</taxon>
        <taxon>Hyphomicrobiales</taxon>
        <taxon>Aurantimonadaceae</taxon>
        <taxon>Aureimonas</taxon>
    </lineage>
</organism>
<keyword evidence="2" id="KW-0732">Signal</keyword>
<dbReference type="Proteomes" id="UP000265750">
    <property type="component" value="Unassembled WGS sequence"/>
</dbReference>
<accession>A0A3A1WQ36</accession>
<dbReference type="EMBL" id="QYRN01000009">
    <property type="protein sequence ID" value="RIX98757.1"/>
    <property type="molecule type" value="Genomic_DNA"/>
</dbReference>
<protein>
    <recommendedName>
        <fullName evidence="5">Secreted protein</fullName>
    </recommendedName>
</protein>
<feature type="region of interest" description="Disordered" evidence="1">
    <location>
        <begin position="27"/>
        <end position="76"/>
    </location>
</feature>
<evidence type="ECO:0008006" key="5">
    <source>
        <dbReference type="Google" id="ProtNLM"/>
    </source>
</evidence>
<evidence type="ECO:0000313" key="4">
    <source>
        <dbReference type="Proteomes" id="UP000265750"/>
    </source>
</evidence>
<keyword evidence="4" id="KW-1185">Reference proteome</keyword>
<evidence type="ECO:0000313" key="3">
    <source>
        <dbReference type="EMBL" id="RIX98757.1"/>
    </source>
</evidence>
<dbReference type="PROSITE" id="PS51257">
    <property type="entry name" value="PROKAR_LIPOPROTEIN"/>
    <property type="match status" value="1"/>
</dbReference>
<dbReference type="RefSeq" id="WP_119541147.1">
    <property type="nucleotide sequence ID" value="NZ_QYRN01000009.1"/>
</dbReference>
<reference evidence="4" key="1">
    <citation type="submission" date="2018-09" db="EMBL/GenBank/DDBJ databases">
        <authorList>
            <person name="Tuo L."/>
        </authorList>
    </citation>
    <scope>NUCLEOTIDE SEQUENCE [LARGE SCALE GENOMIC DNA]</scope>
    <source>
        <strain evidence="4">M2BS4Y-1</strain>
    </source>
</reference>
<dbReference type="AlphaFoldDB" id="A0A3A1WQ36"/>